<keyword evidence="7" id="KW-1185">Reference proteome</keyword>
<dbReference type="Pfam" id="PF00589">
    <property type="entry name" value="Phage_integrase"/>
    <property type="match status" value="1"/>
</dbReference>
<dbReference type="InterPro" id="IPR002104">
    <property type="entry name" value="Integrase_catalytic"/>
</dbReference>
<evidence type="ECO:0000313" key="7">
    <source>
        <dbReference type="Proteomes" id="UP000004688"/>
    </source>
</evidence>
<reference evidence="6 7" key="1">
    <citation type="journal article" date="2013" name="PLoS ONE">
        <title>Poles Apart: Arctic and Antarctic Octadecabacter strains Share High Genome Plasticity and a New Type of Xanthorhodopsin.</title>
        <authorList>
            <person name="Vollmers J."/>
            <person name="Voget S."/>
            <person name="Dietrich S."/>
            <person name="Gollnow K."/>
            <person name="Smits M."/>
            <person name="Meyer K."/>
            <person name="Brinkhoff T."/>
            <person name="Simon M."/>
            <person name="Daniel R."/>
        </authorList>
    </citation>
    <scope>NUCLEOTIDE SEQUENCE [LARGE SCALE GENOMIC DNA]</scope>
    <source>
        <strain evidence="6 7">238</strain>
    </source>
</reference>
<evidence type="ECO:0000256" key="3">
    <source>
        <dbReference type="ARBA" id="ARBA00023125"/>
    </source>
</evidence>
<keyword evidence="2" id="KW-0229">DNA integration</keyword>
<sequence>MAFLKSARGVETVTDVGYHRCDPGLYLQVASGGTKSWLFRYKSPVTAKQREMGLGALSLVSLAVARDMALECRRQVLSGLDPLEEREKVKRARQLEQARSITFQEAAEQCIASKKPEWKNAKHAQQWANSLTTYAYPVFGNLSVSDLDTDLVLKAIEPIWISKAETASRVRQRIETVWYWARARKYVEGENPARLRGHLDKILAKTAKVKRVKHHAAVPYKQIATFIIKLRGRKGSSALAMEFMILTAARTGEVRGARWQEIDLTTKVWTIPADRMKAGREHRVPLCNRAMEILNSMKSNRNPDDFVFSGWKAGTGLSDGAMLALLRKMDVGPYTPHGFRSTFRDWAAEEAHQFSNETIELALAHTIRNKAEAAYRRGDQLERRRELMGAWSEYIG</sequence>
<dbReference type="GO" id="GO:0015074">
    <property type="term" value="P:DNA integration"/>
    <property type="evidence" value="ECO:0007669"/>
    <property type="project" value="UniProtKB-KW"/>
</dbReference>
<dbReference type="RefSeq" id="WP_015495723.1">
    <property type="nucleotide sequence ID" value="NC_020908.1"/>
</dbReference>
<dbReference type="Gene3D" id="1.10.443.10">
    <property type="entry name" value="Intergrase catalytic core"/>
    <property type="match status" value="1"/>
</dbReference>
<name>M9RKD3_9RHOB</name>
<dbReference type="InterPro" id="IPR010998">
    <property type="entry name" value="Integrase_recombinase_N"/>
</dbReference>
<dbReference type="Pfam" id="PF22022">
    <property type="entry name" value="Phage_int_M"/>
    <property type="match status" value="1"/>
</dbReference>
<dbReference type="InterPro" id="IPR011010">
    <property type="entry name" value="DNA_brk_join_enz"/>
</dbReference>
<dbReference type="GO" id="GO:0006310">
    <property type="term" value="P:DNA recombination"/>
    <property type="evidence" value="ECO:0007669"/>
    <property type="project" value="UniProtKB-KW"/>
</dbReference>
<dbReference type="PROSITE" id="PS51898">
    <property type="entry name" value="TYR_RECOMBINASE"/>
    <property type="match status" value="1"/>
</dbReference>
<feature type="domain" description="Tyr recombinase" evidence="5">
    <location>
        <begin position="198"/>
        <end position="388"/>
    </location>
</feature>
<evidence type="ECO:0000259" key="5">
    <source>
        <dbReference type="PROSITE" id="PS51898"/>
    </source>
</evidence>
<dbReference type="eggNOG" id="COG0582">
    <property type="taxonomic scope" value="Bacteria"/>
</dbReference>
<dbReference type="GO" id="GO:0003677">
    <property type="term" value="F:DNA binding"/>
    <property type="evidence" value="ECO:0007669"/>
    <property type="project" value="UniProtKB-KW"/>
</dbReference>
<dbReference type="InterPro" id="IPR025166">
    <property type="entry name" value="Integrase_DNA_bind_dom"/>
</dbReference>
<comment type="similarity">
    <text evidence="1">Belongs to the 'phage' integrase family.</text>
</comment>
<keyword evidence="3" id="KW-0238">DNA-binding</keyword>
<dbReference type="OrthoDB" id="9795573at2"/>
<dbReference type="AlphaFoldDB" id="M9RKD3"/>
<evidence type="ECO:0000256" key="2">
    <source>
        <dbReference type="ARBA" id="ARBA00022908"/>
    </source>
</evidence>
<evidence type="ECO:0000313" key="6">
    <source>
        <dbReference type="EMBL" id="AGI72657.1"/>
    </source>
</evidence>
<dbReference type="KEGG" id="oar:OA238_c26110"/>
<gene>
    <name evidence="6" type="ORF">OA238_c26110</name>
</gene>
<dbReference type="HOGENOM" id="CLU_027562_0_2_5"/>
<evidence type="ECO:0000256" key="4">
    <source>
        <dbReference type="ARBA" id="ARBA00023172"/>
    </source>
</evidence>
<evidence type="ECO:0000256" key="1">
    <source>
        <dbReference type="ARBA" id="ARBA00008857"/>
    </source>
</evidence>
<dbReference type="Gene3D" id="3.30.160.390">
    <property type="entry name" value="Integrase, DNA-binding domain"/>
    <property type="match status" value="1"/>
</dbReference>
<dbReference type="EMBL" id="CP003742">
    <property type="protein sequence ID" value="AGI72657.1"/>
    <property type="molecule type" value="Genomic_DNA"/>
</dbReference>
<dbReference type="InterPro" id="IPR013762">
    <property type="entry name" value="Integrase-like_cat_sf"/>
</dbReference>
<dbReference type="Gene3D" id="1.10.150.130">
    <property type="match status" value="1"/>
</dbReference>
<dbReference type="PANTHER" id="PTHR30629">
    <property type="entry name" value="PROPHAGE INTEGRASE"/>
    <property type="match status" value="1"/>
</dbReference>
<dbReference type="SUPFAM" id="SSF56349">
    <property type="entry name" value="DNA breaking-rejoining enzymes"/>
    <property type="match status" value="1"/>
</dbReference>
<dbReference type="PANTHER" id="PTHR30629:SF2">
    <property type="entry name" value="PROPHAGE INTEGRASE INTS-RELATED"/>
    <property type="match status" value="1"/>
</dbReference>
<keyword evidence="4" id="KW-0233">DNA recombination</keyword>
<dbReference type="InterPro" id="IPR053876">
    <property type="entry name" value="Phage_int_M"/>
</dbReference>
<dbReference type="InterPro" id="IPR050808">
    <property type="entry name" value="Phage_Integrase"/>
</dbReference>
<accession>M9RKD3</accession>
<dbReference type="Proteomes" id="UP000004688">
    <property type="component" value="Chromosome"/>
</dbReference>
<dbReference type="InterPro" id="IPR038488">
    <property type="entry name" value="Integrase_DNA-bd_sf"/>
</dbReference>
<dbReference type="STRING" id="391616.OA238_c26110"/>
<protein>
    <submittedName>
        <fullName evidence="6">p4 family integrase</fullName>
    </submittedName>
</protein>
<organism evidence="6 7">
    <name type="scientific">Octadecabacter arcticus 238</name>
    <dbReference type="NCBI Taxonomy" id="391616"/>
    <lineage>
        <taxon>Bacteria</taxon>
        <taxon>Pseudomonadati</taxon>
        <taxon>Pseudomonadota</taxon>
        <taxon>Alphaproteobacteria</taxon>
        <taxon>Rhodobacterales</taxon>
        <taxon>Roseobacteraceae</taxon>
        <taxon>Octadecabacter</taxon>
    </lineage>
</organism>
<dbReference type="CDD" id="cd00801">
    <property type="entry name" value="INT_P4_C"/>
    <property type="match status" value="1"/>
</dbReference>
<dbReference type="Pfam" id="PF13356">
    <property type="entry name" value="Arm-DNA-bind_3"/>
    <property type="match status" value="1"/>
</dbReference>
<proteinExistence type="inferred from homology"/>